<name>E5ADR6_LEPMJ</name>
<protein>
    <submittedName>
        <fullName evidence="2">Predicted protein</fullName>
    </submittedName>
</protein>
<feature type="compositionally biased region" description="Polar residues" evidence="1">
    <location>
        <begin position="733"/>
        <end position="753"/>
    </location>
</feature>
<feature type="region of interest" description="Disordered" evidence="1">
    <location>
        <begin position="138"/>
        <end position="175"/>
    </location>
</feature>
<dbReference type="AlphaFoldDB" id="E5ADR6"/>
<dbReference type="OrthoDB" id="3790379at2759"/>
<sequence length="753" mass="80672">MTTAFTHVQAHGPSMCDAIGSPSAAFISQMDQAPAASTDNADPHCTPPSSPNKQRRPSTPKSTPLHRRFLEEVSMSPASPATPATPPQTPSRSQRDTPTKERETPAKVRATPKHRGSPATLEIGPNGFYFSCEIPLSKITPKKPASPPKSSQAGTPTRRTPSPLKNVTPVKQTPAKRALAKALFGPSMGKGSDSSKHQVGTLVTKGIEDGSPAWTSSKIHSKEARDPISMPVASLRIPSECLPDVNERDIRDAITEASSITSSHQAQSQIDRTHSANDTRPENIGHMMARLTSGSFKTNEWARAHPGVDPIKSPAPTPLRKASETLYSGTPPSFLKLNAEQRTVTIDEPTKKAGSMSPVQSQGLPVLAGKYFDESKRVKSPAVKCAGTMAVQKMNPAGFKVRTIKASLVKQDDTVGKMEIAEPLSCPALLFSGPNSRSDKVEDASLHRLEKHVQQRNPILSPAKYKFHPSSQHRRAGTDPEVYLAMQKDMASMGESLRRSIGSALSQSTLNTNELPSMSNAILMREMDAKIPKISTPSTARHRLTRWNSDTPAVRTKLPHSLGVAKQRAATLTGPGVPVWHPDCSVAGQVLREKVAAPKDACDGAFPPDAGKADGAVTSRSRPGKMVAEKKLKVPTTAVAATPRRQKTGGTATMTSVRLVNGTPGRKQVTGERTTTSTRPAIGTPVKKQMTVERTTTPARPAIGTPAKKQTPAVPLSKTQNPPYASDTHETSYETSNVLSETYTQDSTTFSNS</sequence>
<feature type="region of interest" description="Disordered" evidence="1">
    <location>
        <begin position="662"/>
        <end position="681"/>
    </location>
</feature>
<feature type="compositionally biased region" description="Basic and acidic residues" evidence="1">
    <location>
        <begin position="93"/>
        <end position="106"/>
    </location>
</feature>
<evidence type="ECO:0000256" key="1">
    <source>
        <dbReference type="SAM" id="MobiDB-lite"/>
    </source>
</evidence>
<keyword evidence="3" id="KW-1185">Reference proteome</keyword>
<feature type="region of interest" description="Disordered" evidence="1">
    <location>
        <begin position="257"/>
        <end position="281"/>
    </location>
</feature>
<dbReference type="EMBL" id="FP929139">
    <property type="protein sequence ID" value="CBY01355.1"/>
    <property type="molecule type" value="Genomic_DNA"/>
</dbReference>
<dbReference type="Proteomes" id="UP000002668">
    <property type="component" value="Genome"/>
</dbReference>
<dbReference type="STRING" id="985895.E5ADR6"/>
<evidence type="ECO:0000313" key="2">
    <source>
        <dbReference type="EMBL" id="CBY01355.1"/>
    </source>
</evidence>
<dbReference type="InParanoid" id="E5ADR6"/>
<feature type="region of interest" description="Disordered" evidence="1">
    <location>
        <begin position="686"/>
        <end position="753"/>
    </location>
</feature>
<feature type="compositionally biased region" description="Polar residues" evidence="1">
    <location>
        <begin position="29"/>
        <end position="40"/>
    </location>
</feature>
<dbReference type="VEuPathDB" id="FungiDB:LEMA_P001420.1"/>
<dbReference type="eggNOG" id="ENOG502RS36">
    <property type="taxonomic scope" value="Eukaryota"/>
</dbReference>
<proteinExistence type="predicted"/>
<evidence type="ECO:0000313" key="3">
    <source>
        <dbReference type="Proteomes" id="UP000002668"/>
    </source>
</evidence>
<feature type="compositionally biased region" description="Basic and acidic residues" evidence="1">
    <location>
        <begin position="271"/>
        <end position="281"/>
    </location>
</feature>
<feature type="compositionally biased region" description="Low complexity" evidence="1">
    <location>
        <begin position="138"/>
        <end position="151"/>
    </location>
</feature>
<accession>E5ADR6</accession>
<feature type="compositionally biased region" description="Polar residues" evidence="1">
    <location>
        <begin position="152"/>
        <end position="171"/>
    </location>
</feature>
<feature type="compositionally biased region" description="Polar residues" evidence="1">
    <location>
        <begin position="257"/>
        <end position="270"/>
    </location>
</feature>
<reference evidence="3" key="1">
    <citation type="journal article" date="2011" name="Nat. Commun.">
        <title>Effector diversification within compartments of the Leptosphaeria maculans genome affected by Repeat-Induced Point mutations.</title>
        <authorList>
            <person name="Rouxel T."/>
            <person name="Grandaubert J."/>
            <person name="Hane J.K."/>
            <person name="Hoede C."/>
            <person name="van de Wouw A.P."/>
            <person name="Couloux A."/>
            <person name="Dominguez V."/>
            <person name="Anthouard V."/>
            <person name="Bally P."/>
            <person name="Bourras S."/>
            <person name="Cozijnsen A.J."/>
            <person name="Ciuffetti L.M."/>
            <person name="Degrave A."/>
            <person name="Dilmaghani A."/>
            <person name="Duret L."/>
            <person name="Fudal I."/>
            <person name="Goodwin S.B."/>
            <person name="Gout L."/>
            <person name="Glaser N."/>
            <person name="Linglin J."/>
            <person name="Kema G.H.J."/>
            <person name="Lapalu N."/>
            <person name="Lawrence C.B."/>
            <person name="May K."/>
            <person name="Meyer M."/>
            <person name="Ollivier B."/>
            <person name="Poulain J."/>
            <person name="Schoch C.L."/>
            <person name="Simon A."/>
            <person name="Spatafora J.W."/>
            <person name="Stachowiak A."/>
            <person name="Turgeon B.G."/>
            <person name="Tyler B.M."/>
            <person name="Vincent D."/>
            <person name="Weissenbach J."/>
            <person name="Amselem J."/>
            <person name="Quesneville H."/>
            <person name="Oliver R.P."/>
            <person name="Wincker P."/>
            <person name="Balesdent M.-H."/>
            <person name="Howlett B.J."/>
        </authorList>
    </citation>
    <scope>NUCLEOTIDE SEQUENCE [LARGE SCALE GENOMIC DNA]</scope>
    <source>
        <strain evidence="3">JN3 / isolate v23.1.3 / race Av1-4-5-6-7-8</strain>
    </source>
</reference>
<dbReference type="HOGENOM" id="CLU_369621_0_0_1"/>
<feature type="region of interest" description="Disordered" evidence="1">
    <location>
        <begin position="27"/>
        <end position="126"/>
    </location>
</feature>
<organism evidence="2 3">
    <name type="scientific">Leptosphaeria maculans (strain JN3 / isolate v23.1.3 / race Av1-4-5-6-7-8)</name>
    <name type="common">Blackleg fungus</name>
    <name type="synonym">Phoma lingam</name>
    <dbReference type="NCBI Taxonomy" id="985895"/>
    <lineage>
        <taxon>Eukaryota</taxon>
        <taxon>Fungi</taxon>
        <taxon>Dikarya</taxon>
        <taxon>Ascomycota</taxon>
        <taxon>Pezizomycotina</taxon>
        <taxon>Dothideomycetes</taxon>
        <taxon>Pleosporomycetidae</taxon>
        <taxon>Pleosporales</taxon>
        <taxon>Pleosporineae</taxon>
        <taxon>Leptosphaeriaceae</taxon>
        <taxon>Plenodomus</taxon>
        <taxon>Plenodomus lingam/Leptosphaeria maculans species complex</taxon>
    </lineage>
</organism>
<gene>
    <name evidence="2" type="ORF">LEMA_P001420.1</name>
</gene>